<sequence>MKFSNILILAVILGGGYTYFFSKDKNPTVNEKLISQFDKHDVINSSEWGKGNVIDGVQIYSVRKDYSVFQSIWSLGRGEAGVMVLTEGKDPKIEAAFALSQCNQLASAVIDTKTAATSDAVFSVFQKALSAEKDDKGVLRATGEVGGKSYDVSARVINSVLTFSCGIKTT</sequence>
<gene>
    <name evidence="1" type="ORF">OR613_12580</name>
</gene>
<proteinExistence type="predicted"/>
<accession>A0AAJ5QX08</accession>
<dbReference type="AlphaFoldDB" id="A0AAJ5QX08"/>
<keyword evidence="2" id="KW-1185">Reference proteome</keyword>
<name>A0AAJ5QX08_9ENTR</name>
<dbReference type="RefSeq" id="WP_271207605.1">
    <property type="nucleotide sequence ID" value="NZ_CP112887.1"/>
</dbReference>
<dbReference type="Proteomes" id="UP001210130">
    <property type="component" value="Chromosome"/>
</dbReference>
<evidence type="ECO:0000313" key="1">
    <source>
        <dbReference type="EMBL" id="WBW63657.1"/>
    </source>
</evidence>
<protein>
    <submittedName>
        <fullName evidence="1">Uncharacterized protein</fullName>
    </submittedName>
</protein>
<dbReference type="EMBL" id="CP112887">
    <property type="protein sequence ID" value="WBW63657.1"/>
    <property type="molecule type" value="Genomic_DNA"/>
</dbReference>
<organism evidence="1 2">
    <name type="scientific">Klebsiella electrica</name>
    <dbReference type="NCBI Taxonomy" id="1259973"/>
    <lineage>
        <taxon>Bacteria</taxon>
        <taxon>Pseudomonadati</taxon>
        <taxon>Pseudomonadota</taxon>
        <taxon>Gammaproteobacteria</taxon>
        <taxon>Enterobacterales</taxon>
        <taxon>Enterobacteriaceae</taxon>
        <taxon>Klebsiella/Raoultella group</taxon>
        <taxon>Klebsiella</taxon>
    </lineage>
</organism>
<reference evidence="1 2" key="1">
    <citation type="journal article" date="2023" name="Microbiol. Resour. Announc.">
        <title>Complete Genome Sequence of the First Colistin-Resistant Raoultella electrica Strain.</title>
        <authorList>
            <person name="Aldeia C."/>
            <person name="Campos-Madueno E.I."/>
            <person name="Sendi P."/>
            <person name="Endimiani A."/>
        </authorList>
    </citation>
    <scope>NUCLEOTIDE SEQUENCE [LARGE SCALE GENOMIC DNA]</scope>
    <source>
        <strain evidence="1 2">S2-IND-01-C</strain>
    </source>
</reference>
<evidence type="ECO:0000313" key="2">
    <source>
        <dbReference type="Proteomes" id="UP001210130"/>
    </source>
</evidence>